<evidence type="ECO:0000313" key="5">
    <source>
        <dbReference type="EMBL" id="MDT0319650.1"/>
    </source>
</evidence>
<comment type="pathway">
    <text evidence="1">Siderophore biosynthesis.</text>
</comment>
<feature type="domain" description="Aerobactin siderophore biosynthesis IucA/IucC-like C-terminal" evidence="4">
    <location>
        <begin position="347"/>
        <end position="440"/>
    </location>
</feature>
<dbReference type="Gene3D" id="6.10.250.3370">
    <property type="match status" value="1"/>
</dbReference>
<dbReference type="InterPro" id="IPR007310">
    <property type="entry name" value="Aerobactin_biosyn_IucA/IucC_N"/>
</dbReference>
<dbReference type="RefSeq" id="WP_311599069.1">
    <property type="nucleotide sequence ID" value="NZ_JAVREM010000015.1"/>
</dbReference>
<evidence type="ECO:0000259" key="3">
    <source>
        <dbReference type="Pfam" id="PF04183"/>
    </source>
</evidence>
<proteinExistence type="inferred from homology"/>
<dbReference type="InterPro" id="IPR022770">
    <property type="entry name" value="IucA/IucC-like_C"/>
</dbReference>
<evidence type="ECO:0000256" key="2">
    <source>
        <dbReference type="ARBA" id="ARBA00007832"/>
    </source>
</evidence>
<comment type="similarity">
    <text evidence="2">Belongs to the IucA/IucC family.</text>
</comment>
<dbReference type="InterPro" id="IPR037455">
    <property type="entry name" value="LucA/IucC-like"/>
</dbReference>
<evidence type="ECO:0000256" key="1">
    <source>
        <dbReference type="ARBA" id="ARBA00004924"/>
    </source>
</evidence>
<gene>
    <name evidence="5" type="ORF">RNC47_15025</name>
</gene>
<organism evidence="5 6">
    <name type="scientific">Streptomyces millisiae</name>
    <dbReference type="NCBI Taxonomy" id="3075542"/>
    <lineage>
        <taxon>Bacteria</taxon>
        <taxon>Bacillati</taxon>
        <taxon>Actinomycetota</taxon>
        <taxon>Actinomycetes</taxon>
        <taxon>Kitasatosporales</taxon>
        <taxon>Streptomycetaceae</taxon>
        <taxon>Streptomyces</taxon>
    </lineage>
</organism>
<evidence type="ECO:0000259" key="4">
    <source>
        <dbReference type="Pfam" id="PF06276"/>
    </source>
</evidence>
<name>A0ABU2LPY1_9ACTN</name>
<dbReference type="Pfam" id="PF06276">
    <property type="entry name" value="FhuF"/>
    <property type="match status" value="1"/>
</dbReference>
<feature type="domain" description="Aerobactin siderophore biosynthesis IucA/IucC N-terminal" evidence="3">
    <location>
        <begin position="143"/>
        <end position="331"/>
    </location>
</feature>
<dbReference type="PANTHER" id="PTHR34384">
    <property type="entry name" value="L-2,3-DIAMINOPROPANOATE--CITRATE LIGASE"/>
    <property type="match status" value="1"/>
</dbReference>
<dbReference type="PANTHER" id="PTHR34384:SF5">
    <property type="entry name" value="L-2,3-DIAMINOPROPANOATE--CITRATE LIGASE"/>
    <property type="match status" value="1"/>
</dbReference>
<dbReference type="Proteomes" id="UP001183420">
    <property type="component" value="Unassembled WGS sequence"/>
</dbReference>
<dbReference type="Gene3D" id="1.10.510.40">
    <property type="match status" value="1"/>
</dbReference>
<comment type="caution">
    <text evidence="5">The sequence shown here is derived from an EMBL/GenBank/DDBJ whole genome shotgun (WGS) entry which is preliminary data.</text>
</comment>
<keyword evidence="6" id="KW-1185">Reference proteome</keyword>
<dbReference type="Pfam" id="PF04183">
    <property type="entry name" value="IucA_IucC"/>
    <property type="match status" value="1"/>
</dbReference>
<evidence type="ECO:0000313" key="6">
    <source>
        <dbReference type="Proteomes" id="UP001183420"/>
    </source>
</evidence>
<reference evidence="6" key="1">
    <citation type="submission" date="2023-07" db="EMBL/GenBank/DDBJ databases">
        <title>30 novel species of actinomycetes from the DSMZ collection.</title>
        <authorList>
            <person name="Nouioui I."/>
        </authorList>
    </citation>
    <scope>NUCLEOTIDE SEQUENCE [LARGE SCALE GENOMIC DNA]</scope>
    <source>
        <strain evidence="6">DSM 44918</strain>
    </source>
</reference>
<dbReference type="EMBL" id="JAVREM010000015">
    <property type="protein sequence ID" value="MDT0319650.1"/>
    <property type="molecule type" value="Genomic_DNA"/>
</dbReference>
<sequence>MCRTIAERNLAGELAAARPGAVDAYLAELPGARAAVLARLWRGLTHEPLPWVADQATGGDGVTLRLADGRRLRGPACDPWATGTSVPALELDGTRYDHPAELLTALAVTNGTGFAAELDHSVASLALSRTAPPPSRPPAAPWEWEQLSRDGHPYHPNCRSRPGFSAAEQLAYAPEHRPVVSLRLAPVADAARVHGGWPAELRDGGAVLVPVHPWQAAHVLADRTLLPGPDGHPLLALRTLDLGDDRHVKTTVSARLTSAVRDISPYSIENAIATSEFVAGIAERLGGRLHVTRTLAAAGDGTPELAAMLRESPHVHADPGAGERVVPVAALPELFASYERRLDRVTAFARLAVGVCLDLLDLGLSLEAHGQNLLAVVDADGWARRLVYRDLADIRVSPARLAHHGLPAPPLAGRLLNDDPAALRRQTLGGLVTGSLAPLAGDGPTLATVLAAATADLPAGPAKRALREAPLPAKALTLMRLAPDPPVRWTTLPNPLAPEPARPDLP</sequence>
<protein>
    <submittedName>
        <fullName evidence="5">IucA/IucC family protein</fullName>
    </submittedName>
</protein>
<accession>A0ABU2LPY1</accession>